<reference evidence="1 2" key="1">
    <citation type="journal article" date="2016" name="Proc. Natl. Acad. Sci. U.S.A.">
        <title>Comparative genomics of biotechnologically important yeasts.</title>
        <authorList>
            <person name="Riley R."/>
            <person name="Haridas S."/>
            <person name="Wolfe K.H."/>
            <person name="Lopes M.R."/>
            <person name="Hittinger C.T."/>
            <person name="Goeker M."/>
            <person name="Salamov A.A."/>
            <person name="Wisecaver J.H."/>
            <person name="Long T.M."/>
            <person name="Calvey C.H."/>
            <person name="Aerts A.L."/>
            <person name="Barry K.W."/>
            <person name="Choi C."/>
            <person name="Clum A."/>
            <person name="Coughlan A.Y."/>
            <person name="Deshpande S."/>
            <person name="Douglass A.P."/>
            <person name="Hanson S.J."/>
            <person name="Klenk H.-P."/>
            <person name="LaButti K.M."/>
            <person name="Lapidus A."/>
            <person name="Lindquist E.A."/>
            <person name="Lipzen A.M."/>
            <person name="Meier-Kolthoff J.P."/>
            <person name="Ohm R.A."/>
            <person name="Otillar R.P."/>
            <person name="Pangilinan J.L."/>
            <person name="Peng Y."/>
            <person name="Rokas A."/>
            <person name="Rosa C.A."/>
            <person name="Scheuner C."/>
            <person name="Sibirny A.A."/>
            <person name="Slot J.C."/>
            <person name="Stielow J.B."/>
            <person name="Sun H."/>
            <person name="Kurtzman C.P."/>
            <person name="Blackwell M."/>
            <person name="Grigoriev I.V."/>
            <person name="Jeffries T.W."/>
        </authorList>
    </citation>
    <scope>NUCLEOTIDE SEQUENCE [LARGE SCALE GENOMIC DNA]</scope>
    <source>
        <strain evidence="1 2">DSM 6958</strain>
    </source>
</reference>
<dbReference type="Gene3D" id="2.130.10.10">
    <property type="entry name" value="YVTN repeat-like/Quinoprotein amine dehydrogenase"/>
    <property type="match status" value="1"/>
</dbReference>
<keyword evidence="2" id="KW-1185">Reference proteome</keyword>
<accession>A0A1E3PIS5</accession>
<dbReference type="PANTHER" id="PTHR43991:SF12">
    <property type="entry name" value="WD REPEAT PROTEIN (AFU_ORTHOLOGUE AFUA_8G05640)"/>
    <property type="match status" value="1"/>
</dbReference>
<evidence type="ECO:0000313" key="2">
    <source>
        <dbReference type="Proteomes" id="UP000095009"/>
    </source>
</evidence>
<dbReference type="InterPro" id="IPR015943">
    <property type="entry name" value="WD40/YVTN_repeat-like_dom_sf"/>
</dbReference>
<dbReference type="InterPro" id="IPR001680">
    <property type="entry name" value="WD40_rpt"/>
</dbReference>
<dbReference type="Pfam" id="PF00400">
    <property type="entry name" value="WD40"/>
    <property type="match status" value="1"/>
</dbReference>
<dbReference type="STRING" id="857566.A0A1E3PIS5"/>
<feature type="non-terminal residue" evidence="1">
    <location>
        <position position="1"/>
    </location>
</feature>
<name>A0A1E3PIS5_9ASCO</name>
<feature type="non-terminal residue" evidence="1">
    <location>
        <position position="333"/>
    </location>
</feature>
<dbReference type="EMBL" id="KV454410">
    <property type="protein sequence ID" value="ODQ65104.1"/>
    <property type="molecule type" value="Genomic_DNA"/>
</dbReference>
<dbReference type="OrthoDB" id="20669at2759"/>
<proteinExistence type="predicted"/>
<dbReference type="Proteomes" id="UP000095009">
    <property type="component" value="Unassembled WGS sequence"/>
</dbReference>
<evidence type="ECO:0000313" key="1">
    <source>
        <dbReference type="EMBL" id="ODQ65104.1"/>
    </source>
</evidence>
<organism evidence="1 2">
    <name type="scientific">Nadsonia fulvescens var. elongata DSM 6958</name>
    <dbReference type="NCBI Taxonomy" id="857566"/>
    <lineage>
        <taxon>Eukaryota</taxon>
        <taxon>Fungi</taxon>
        <taxon>Dikarya</taxon>
        <taxon>Ascomycota</taxon>
        <taxon>Saccharomycotina</taxon>
        <taxon>Dipodascomycetes</taxon>
        <taxon>Dipodascales</taxon>
        <taxon>Dipodascales incertae sedis</taxon>
        <taxon>Nadsonia</taxon>
    </lineage>
</organism>
<dbReference type="AlphaFoldDB" id="A0A1E3PIS5"/>
<dbReference type="SUPFAM" id="SSF50978">
    <property type="entry name" value="WD40 repeat-like"/>
    <property type="match status" value="1"/>
</dbReference>
<sequence>PLFRYKAMFTKPKLFIPHFQIRQLLCPLSKNALFYSLLSYDDFNIQRLDPETGNVFTVIGANQIQPMYNRTCVVSSMDVNDDFLVAGCYDGQYIYRTKLNVGSTGIASGVLSNDTNDMINHTNIISRSHLPPQVIFSSNEGTVIMLDLKTNQIINTYQAPDSMNCTSYCPTNPNIKLLQGDFKTSLIIDTNSSDCQRPLLSLEGQLDFGSACAWSPRHNYIVATGNQDGFCRIYDLRFVKPNSKPLHSLMTDYELPVRSMRFDKGGRFLMFAEPVDNVTILDATTDFKQGQTLNVLGEIAGIGFNDDADDGQCVSIGIADTYIGGIMQFSRGN</sequence>
<protein>
    <submittedName>
        <fullName evidence="1">WD40 repeat-like protein</fullName>
    </submittedName>
</protein>
<dbReference type="InterPro" id="IPR036322">
    <property type="entry name" value="WD40_repeat_dom_sf"/>
</dbReference>
<gene>
    <name evidence="1" type="ORF">NADFUDRAFT_9709</name>
</gene>
<dbReference type="PANTHER" id="PTHR43991">
    <property type="entry name" value="WD REPEAT PROTEIN (AFU_ORTHOLOGUE AFUA_8G05640)-RELATED"/>
    <property type="match status" value="1"/>
</dbReference>